<evidence type="ECO:0000313" key="3">
    <source>
        <dbReference type="EMBL" id="KAG0314145.1"/>
    </source>
</evidence>
<dbReference type="OrthoDB" id="2342176at2759"/>
<comment type="caution">
    <text evidence="3">The sequence shown here is derived from an EMBL/GenBank/DDBJ whole genome shotgun (WGS) entry which is preliminary data.</text>
</comment>
<dbReference type="Gene3D" id="2.70.50.70">
    <property type="match status" value="1"/>
</dbReference>
<feature type="region of interest" description="Disordered" evidence="1">
    <location>
        <begin position="208"/>
        <end position="244"/>
    </location>
</feature>
<sequence length="244" mass="26644">MAAFSSTLKSSWLMCLAVLVLALLAPQQSEAHMALLYPTPRGGFGTKAFDGRIHTFIGYQGLKYPCGGYPKGPVTHFKAGDLVDVRFWTPELKDVTKLPTKKMSQARHGGGLCEFSLSYDGGNSFNVIASYSKTCPDAFYKWPVRIPSNVPGCNKSGKCLFSWSWTANLVPQFYHNCADVTIQATSKSTRMPTQKMQKYDFKGVKQNVVFPGDGSSHGEGKGPLANEKAANSKQRTVQSNGRVA</sequence>
<reference evidence="3" key="1">
    <citation type="journal article" date="2020" name="Fungal Divers.">
        <title>Resolving the Mortierellaceae phylogeny through synthesis of multi-gene phylogenetics and phylogenomics.</title>
        <authorList>
            <person name="Vandepol N."/>
            <person name="Liber J."/>
            <person name="Desiro A."/>
            <person name="Na H."/>
            <person name="Kennedy M."/>
            <person name="Barry K."/>
            <person name="Grigoriev I.V."/>
            <person name="Miller A.N."/>
            <person name="O'Donnell K."/>
            <person name="Stajich J.E."/>
            <person name="Bonito G."/>
        </authorList>
    </citation>
    <scope>NUCLEOTIDE SEQUENCE</scope>
    <source>
        <strain evidence="3">REB-010B</strain>
    </source>
</reference>
<accession>A0A9P6R9K1</accession>
<feature type="chain" id="PRO_5040274220" evidence="2">
    <location>
        <begin position="32"/>
        <end position="244"/>
    </location>
</feature>
<dbReference type="Proteomes" id="UP000738325">
    <property type="component" value="Unassembled WGS sequence"/>
</dbReference>
<keyword evidence="2" id="KW-0732">Signal</keyword>
<evidence type="ECO:0000313" key="4">
    <source>
        <dbReference type="Proteomes" id="UP000738325"/>
    </source>
</evidence>
<gene>
    <name evidence="3" type="ORF">BGZ99_008343</name>
</gene>
<name>A0A9P6R9K1_9FUNG</name>
<organism evidence="3 4">
    <name type="scientific">Dissophora globulifera</name>
    <dbReference type="NCBI Taxonomy" id="979702"/>
    <lineage>
        <taxon>Eukaryota</taxon>
        <taxon>Fungi</taxon>
        <taxon>Fungi incertae sedis</taxon>
        <taxon>Mucoromycota</taxon>
        <taxon>Mortierellomycotina</taxon>
        <taxon>Mortierellomycetes</taxon>
        <taxon>Mortierellales</taxon>
        <taxon>Mortierellaceae</taxon>
        <taxon>Dissophora</taxon>
    </lineage>
</organism>
<feature type="signal peptide" evidence="2">
    <location>
        <begin position="1"/>
        <end position="31"/>
    </location>
</feature>
<proteinExistence type="predicted"/>
<keyword evidence="4" id="KW-1185">Reference proteome</keyword>
<dbReference type="AlphaFoldDB" id="A0A9P6R9K1"/>
<feature type="compositionally biased region" description="Polar residues" evidence="1">
    <location>
        <begin position="229"/>
        <end position="244"/>
    </location>
</feature>
<dbReference type="EMBL" id="JAAAIP010000640">
    <property type="protein sequence ID" value="KAG0314145.1"/>
    <property type="molecule type" value="Genomic_DNA"/>
</dbReference>
<evidence type="ECO:0000256" key="1">
    <source>
        <dbReference type="SAM" id="MobiDB-lite"/>
    </source>
</evidence>
<dbReference type="PANTHER" id="PTHR36182:SF1">
    <property type="entry name" value="PROTEIN, PUTATIVE (AFU_ORTHOLOGUE AFUA_6G10930)-RELATED"/>
    <property type="match status" value="1"/>
</dbReference>
<protein>
    <submittedName>
        <fullName evidence="3">Uncharacterized protein</fullName>
    </submittedName>
</protein>
<dbReference type="PANTHER" id="PTHR36182">
    <property type="entry name" value="PROTEIN, PUTATIVE (AFU_ORTHOLOGUE AFUA_6G10930)-RELATED"/>
    <property type="match status" value="1"/>
</dbReference>
<evidence type="ECO:0000256" key="2">
    <source>
        <dbReference type="SAM" id="SignalP"/>
    </source>
</evidence>